<reference evidence="9" key="1">
    <citation type="journal article" date="2020" name="bioRxiv">
        <title>Whole genome comparisons of ergot fungi reveals the divergence and evolution of species within the genus Claviceps are the result of varying mechanisms driving genome evolution and host range expansion.</title>
        <authorList>
            <person name="Wyka S.A."/>
            <person name="Mondo S.J."/>
            <person name="Liu M."/>
            <person name="Dettman J."/>
            <person name="Nalam V."/>
            <person name="Broders K.D."/>
        </authorList>
    </citation>
    <scope>NUCLEOTIDE SEQUENCE</scope>
    <source>
        <strain evidence="9">CCC 602</strain>
    </source>
</reference>
<accession>A0A9P7NFL3</accession>
<evidence type="ECO:0000313" key="9">
    <source>
        <dbReference type="EMBL" id="KAG6014199.1"/>
    </source>
</evidence>
<dbReference type="OrthoDB" id="529194at2759"/>
<dbReference type="Proteomes" id="UP000748025">
    <property type="component" value="Unassembled WGS sequence"/>
</dbReference>
<evidence type="ECO:0000313" key="10">
    <source>
        <dbReference type="Proteomes" id="UP000748025"/>
    </source>
</evidence>
<dbReference type="InterPro" id="IPR050435">
    <property type="entry name" value="MZM1/LYRM7"/>
</dbReference>
<dbReference type="InterPro" id="IPR045298">
    <property type="entry name" value="Complex1_LYR_LYRM7"/>
</dbReference>
<dbReference type="GO" id="GO:0005759">
    <property type="term" value="C:mitochondrial matrix"/>
    <property type="evidence" value="ECO:0007669"/>
    <property type="project" value="UniProtKB-SubCell"/>
</dbReference>
<evidence type="ECO:0000256" key="8">
    <source>
        <dbReference type="ARBA" id="ARBA00025268"/>
    </source>
</evidence>
<evidence type="ECO:0000256" key="3">
    <source>
        <dbReference type="ARBA" id="ARBA00011589"/>
    </source>
</evidence>
<sequence>MALAAYRNLMRAARIAFQGDAPVLAAAQEQIRTVFRQQASLSPSEPSTADAIQHAQDVAQFLRANIVQGKRIEGEKDMYRTLKHGGLTTEMIISDQPRIDMEIRTANPRAHRKRR</sequence>
<gene>
    <name evidence="9" type="ORF">E4U43_006826</name>
</gene>
<dbReference type="PANTHER" id="PTHR46749">
    <property type="entry name" value="COMPLEX III ASSEMBLY FACTOR LYRM7"/>
    <property type="match status" value="1"/>
</dbReference>
<keyword evidence="10" id="KW-1185">Reference proteome</keyword>
<name>A0A9P7NFL3_9HYPO</name>
<evidence type="ECO:0000256" key="7">
    <source>
        <dbReference type="ARBA" id="ARBA00023186"/>
    </source>
</evidence>
<dbReference type="EMBL" id="SRPW01000488">
    <property type="protein sequence ID" value="KAG6014199.1"/>
    <property type="molecule type" value="Genomic_DNA"/>
</dbReference>
<dbReference type="PANTHER" id="PTHR46749:SF1">
    <property type="entry name" value="COMPLEX III ASSEMBLY FACTOR LYRM7"/>
    <property type="match status" value="1"/>
</dbReference>
<dbReference type="GO" id="GO:0044183">
    <property type="term" value="F:protein folding chaperone"/>
    <property type="evidence" value="ECO:0007669"/>
    <property type="project" value="TreeGrafter"/>
</dbReference>
<evidence type="ECO:0000256" key="2">
    <source>
        <dbReference type="ARBA" id="ARBA00009949"/>
    </source>
</evidence>
<dbReference type="GO" id="GO:0034551">
    <property type="term" value="P:mitochondrial respiratory chain complex III assembly"/>
    <property type="evidence" value="ECO:0007669"/>
    <property type="project" value="InterPro"/>
</dbReference>
<evidence type="ECO:0000256" key="5">
    <source>
        <dbReference type="ARBA" id="ARBA00022946"/>
    </source>
</evidence>
<protein>
    <recommendedName>
        <fullName evidence="4">Mitochondrial zinc maintenance protein 1, mitochondrial</fullName>
    </recommendedName>
</protein>
<comment type="similarity">
    <text evidence="2">Belongs to the complex I LYR family. MZM1 subfamily.</text>
</comment>
<organism evidence="9 10">
    <name type="scientific">Claviceps pusilla</name>
    <dbReference type="NCBI Taxonomy" id="123648"/>
    <lineage>
        <taxon>Eukaryota</taxon>
        <taxon>Fungi</taxon>
        <taxon>Dikarya</taxon>
        <taxon>Ascomycota</taxon>
        <taxon>Pezizomycotina</taxon>
        <taxon>Sordariomycetes</taxon>
        <taxon>Hypocreomycetidae</taxon>
        <taxon>Hypocreales</taxon>
        <taxon>Clavicipitaceae</taxon>
        <taxon>Claviceps</taxon>
    </lineage>
</organism>
<keyword evidence="5" id="KW-0809">Transit peptide</keyword>
<comment type="function">
    <text evidence="8">Assembly factor required for Rieske Fe-S protein RIP1 incorporation into the cytochrome b-c1 (CIII) complex. Functions as a chaperone, binding to this subunit within the mitochondrial matrix and stabilizing it prior to its translocation and insertion into the late CIII dimeric intermediate within the mitochondrial inner membrane. Modulates the mitochondrial matrix zinc pool.</text>
</comment>
<dbReference type="AlphaFoldDB" id="A0A9P7NFL3"/>
<keyword evidence="7" id="KW-0143">Chaperone</keyword>
<comment type="subunit">
    <text evidence="3">Interacts with RIP1.</text>
</comment>
<evidence type="ECO:0000256" key="4">
    <source>
        <dbReference type="ARBA" id="ARBA00015108"/>
    </source>
</evidence>
<proteinExistence type="inferred from homology"/>
<comment type="subcellular location">
    <subcellularLocation>
        <location evidence="1">Mitochondrion matrix</location>
    </subcellularLocation>
</comment>
<keyword evidence="6" id="KW-0496">Mitochondrion</keyword>
<evidence type="ECO:0000256" key="6">
    <source>
        <dbReference type="ARBA" id="ARBA00023128"/>
    </source>
</evidence>
<evidence type="ECO:0000256" key="1">
    <source>
        <dbReference type="ARBA" id="ARBA00004305"/>
    </source>
</evidence>
<dbReference type="CDD" id="cd20267">
    <property type="entry name" value="Complex1_LYR_LYRM7"/>
    <property type="match status" value="1"/>
</dbReference>
<comment type="caution">
    <text evidence="9">The sequence shown here is derived from an EMBL/GenBank/DDBJ whole genome shotgun (WGS) entry which is preliminary data.</text>
</comment>